<gene>
    <name evidence="1" type="ORF">REJC140_03803</name>
</gene>
<evidence type="ECO:0000313" key="2">
    <source>
        <dbReference type="Proteomes" id="UP000606921"/>
    </source>
</evidence>
<dbReference type="RefSeq" id="WP_142593182.1">
    <property type="nucleotide sequence ID" value="NZ_CABFWF030000013.1"/>
</dbReference>
<dbReference type="Proteomes" id="UP000606921">
    <property type="component" value="Unassembled WGS sequence"/>
</dbReference>
<proteinExistence type="predicted"/>
<accession>A0ABN7JRD9</accession>
<name>A0ABN7JRD9_9HYPH</name>
<sequence length="74" mass="8190">MSKVDTHGRLLLPMPNRTPQEGWGYVTSETGDPEAIFATQVDARAWAGLLNDPGSKIIRVIIRGDYIQEVQPPD</sequence>
<keyword evidence="2" id="KW-1185">Reference proteome</keyword>
<organism evidence="1 2">
    <name type="scientific">Pseudorhizobium endolithicum</name>
    <dbReference type="NCBI Taxonomy" id="1191678"/>
    <lineage>
        <taxon>Bacteria</taxon>
        <taxon>Pseudomonadati</taxon>
        <taxon>Pseudomonadota</taxon>
        <taxon>Alphaproteobacteria</taxon>
        <taxon>Hyphomicrobiales</taxon>
        <taxon>Rhizobiaceae</taxon>
        <taxon>Rhizobium/Agrobacterium group</taxon>
        <taxon>Pseudorhizobium</taxon>
    </lineage>
</organism>
<reference evidence="1 2" key="1">
    <citation type="submission" date="2020-11" db="EMBL/GenBank/DDBJ databases">
        <authorList>
            <person name="Lassalle F."/>
        </authorList>
    </citation>
    <scope>NUCLEOTIDE SEQUENCE [LARGE SCALE GENOMIC DNA]</scope>
    <source>
        <strain evidence="1 2">JC140</strain>
    </source>
</reference>
<dbReference type="EMBL" id="CABFWF030000013">
    <property type="protein sequence ID" value="CAD7044302.1"/>
    <property type="molecule type" value="Genomic_DNA"/>
</dbReference>
<protein>
    <submittedName>
        <fullName evidence="1">Uncharacterized protein</fullName>
    </submittedName>
</protein>
<evidence type="ECO:0000313" key="1">
    <source>
        <dbReference type="EMBL" id="CAD7044302.1"/>
    </source>
</evidence>
<comment type="caution">
    <text evidence="1">The sequence shown here is derived from an EMBL/GenBank/DDBJ whole genome shotgun (WGS) entry which is preliminary data.</text>
</comment>